<dbReference type="GO" id="GO:0016757">
    <property type="term" value="F:glycosyltransferase activity"/>
    <property type="evidence" value="ECO:0007669"/>
    <property type="project" value="InterPro"/>
</dbReference>
<dbReference type="InterPro" id="IPR001296">
    <property type="entry name" value="Glyco_trans_1"/>
</dbReference>
<dbReference type="CDD" id="cd03801">
    <property type="entry name" value="GT4_PimA-like"/>
    <property type="match status" value="1"/>
</dbReference>
<dbReference type="PANTHER" id="PTHR12526">
    <property type="entry name" value="GLYCOSYLTRANSFERASE"/>
    <property type="match status" value="1"/>
</dbReference>
<dbReference type="Proteomes" id="UP000435138">
    <property type="component" value="Unassembled WGS sequence"/>
</dbReference>
<accession>A0A6A8ABD3</accession>
<organism evidence="2 3">
    <name type="scientific">Endobacterium cereale</name>
    <dbReference type="NCBI Taxonomy" id="2663029"/>
    <lineage>
        <taxon>Bacteria</taxon>
        <taxon>Pseudomonadati</taxon>
        <taxon>Pseudomonadota</taxon>
        <taxon>Alphaproteobacteria</taxon>
        <taxon>Hyphomicrobiales</taxon>
        <taxon>Rhizobiaceae</taxon>
        <taxon>Endobacterium</taxon>
    </lineage>
</organism>
<dbReference type="RefSeq" id="WP_153357002.1">
    <property type="nucleotide sequence ID" value="NZ_JAYKOO010000002.1"/>
</dbReference>
<dbReference type="Gene3D" id="3.40.50.2000">
    <property type="entry name" value="Glycogen Phosphorylase B"/>
    <property type="match status" value="2"/>
</dbReference>
<feature type="domain" description="Glycosyl transferase family 1" evidence="1">
    <location>
        <begin position="165"/>
        <end position="334"/>
    </location>
</feature>
<sequence>MTDQKENQPRVLQLVTHDKMGGVRTLVDMVTAGLEERGFAVESRGLRQGGAVDTVKNMALLARDILKGRYQAILTYQIAASIYGNFFGWLARVPMRVSHHTASPEGLRPHWRAIDKLFGTFGIYTHMVMNSNATRDAFGSWPKAYKKHFIDIIHGVDPLPQATGRTDWREKRKIPQDATVLVATGRLVGQKNHGTAIGALALLPGVHLIIAGDGPDQAALENQAQRLGVFDRLHLIGAIDRADLGDVLAAGNIYVFPSIWETFGLAGVEATMAGLPIVAADLAVLREVLSTGEPVGVQAMTRFHDVRNADELALAVQDMVAHYPSAETRANYGRMQVERHGRAHMLELYGNLLAPLKTAVKHKQS</sequence>
<protein>
    <submittedName>
        <fullName evidence="2">Glycosyltransferase</fullName>
    </submittedName>
</protein>
<dbReference type="Pfam" id="PF00534">
    <property type="entry name" value="Glycos_transf_1"/>
    <property type="match status" value="1"/>
</dbReference>
<dbReference type="AlphaFoldDB" id="A0A6A8ABD3"/>
<evidence type="ECO:0000313" key="2">
    <source>
        <dbReference type="EMBL" id="MQY48502.1"/>
    </source>
</evidence>
<comment type="caution">
    <text evidence="2">The sequence shown here is derived from an EMBL/GenBank/DDBJ whole genome shotgun (WGS) entry which is preliminary data.</text>
</comment>
<evidence type="ECO:0000259" key="1">
    <source>
        <dbReference type="Pfam" id="PF00534"/>
    </source>
</evidence>
<keyword evidence="2" id="KW-0808">Transferase</keyword>
<dbReference type="SUPFAM" id="SSF53756">
    <property type="entry name" value="UDP-Glycosyltransferase/glycogen phosphorylase"/>
    <property type="match status" value="1"/>
</dbReference>
<dbReference type="EMBL" id="WIXI01000048">
    <property type="protein sequence ID" value="MQY48502.1"/>
    <property type="molecule type" value="Genomic_DNA"/>
</dbReference>
<evidence type="ECO:0000313" key="3">
    <source>
        <dbReference type="Proteomes" id="UP000435138"/>
    </source>
</evidence>
<reference evidence="2 3" key="1">
    <citation type="submission" date="2019-11" db="EMBL/GenBank/DDBJ databases">
        <title>Genome analysis of Rhizobacterium cereale a novel genus and species isolated from maize roots in North Spain.</title>
        <authorList>
            <person name="Menendez E."/>
            <person name="Flores-Felix J.D."/>
            <person name="Ramirez-Bahena M.-H."/>
            <person name="Igual J.M."/>
            <person name="Garcia-Fraile P."/>
            <person name="Peix A."/>
            <person name="Velazquez E."/>
        </authorList>
    </citation>
    <scope>NUCLEOTIDE SEQUENCE [LARGE SCALE GENOMIC DNA]</scope>
    <source>
        <strain evidence="2 3">RZME27</strain>
    </source>
</reference>
<keyword evidence="3" id="KW-1185">Reference proteome</keyword>
<proteinExistence type="predicted"/>
<gene>
    <name evidence="2" type="ORF">GAO09_20930</name>
</gene>
<name>A0A6A8ABD3_9HYPH</name>